<reference evidence="1 2" key="1">
    <citation type="submission" date="2018-06" db="EMBL/GenBank/DDBJ databases">
        <title>Isolation of heavy metals resistant Paenibacillus silvae NC2 from Gold-Copper mine in ZiJin, China.</title>
        <authorList>
            <person name="Xu J."/>
            <person name="Mazhar H.S."/>
            <person name="Rensing C."/>
        </authorList>
    </citation>
    <scope>NUCLEOTIDE SEQUENCE [LARGE SCALE GENOMIC DNA]</scope>
    <source>
        <strain evidence="1 2">NC2</strain>
    </source>
</reference>
<dbReference type="InterPro" id="IPR050583">
    <property type="entry name" value="Mycobacterial_A85_antigen"/>
</dbReference>
<name>A0A2W6P224_9BACL</name>
<dbReference type="SUPFAM" id="SSF53474">
    <property type="entry name" value="alpha/beta-Hydrolases"/>
    <property type="match status" value="1"/>
</dbReference>
<dbReference type="AlphaFoldDB" id="A0A2W6P224"/>
<dbReference type="Gene3D" id="3.40.50.1820">
    <property type="entry name" value="alpha/beta hydrolase"/>
    <property type="match status" value="1"/>
</dbReference>
<comment type="caution">
    <text evidence="1">The sequence shown here is derived from an EMBL/GenBank/DDBJ whole genome shotgun (WGS) entry which is preliminary data.</text>
</comment>
<gene>
    <name evidence="1" type="ORF">DN757_28390</name>
</gene>
<organism evidence="1 2">
    <name type="scientific">Paenibacillus silvae</name>
    <dbReference type="NCBI Taxonomy" id="1325358"/>
    <lineage>
        <taxon>Bacteria</taxon>
        <taxon>Bacillati</taxon>
        <taxon>Bacillota</taxon>
        <taxon>Bacilli</taxon>
        <taxon>Bacillales</taxon>
        <taxon>Paenibacillaceae</taxon>
        <taxon>Paenibacillus</taxon>
    </lineage>
</organism>
<dbReference type="PANTHER" id="PTHR48098">
    <property type="entry name" value="ENTEROCHELIN ESTERASE-RELATED"/>
    <property type="match status" value="1"/>
</dbReference>
<dbReference type="InterPro" id="IPR000801">
    <property type="entry name" value="Esterase-like"/>
</dbReference>
<sequence length="463" mass="52042">MKKQSFIECLENIQASQLGNKRNIHVYLPPDYEEETERHYPVLYVHAGQRAFGPSGPANETWQLDQAVDELISSGRMEPLIIVAIAHVRPITHNEFYHYVDSEQGMPGMGGSGMEYEHFIIHELKPMMDQRYRTLRDRDNTALLGSSAAALCTLHIGMRHPDVFGKLIMMSPYFVDVQLDEQAENGLREKAMYRLPDEVPDVNMWVDIGDAEGLFLPEQVRRVVQEMLDRGADMTKLAYFEQPNACHQEADWGARVHLPLLYMFGRAGRPVALELYGRDVIGLQGGMQVRVQARLQYDHGLILTLPSGEYVSSHPEVLEVHEDGALISHMTGNATITLQVGELTAAQNYRVIPELTPCVQVCMQAELAPTLSGQPELDESIYGGMGMKLMHTGKGHYEGCYLIPRDSGFSFRFTRGFRHFETDQDGNPIANRVFRGTDNLSLHYHIQAWGSMHAKAGTGGSLK</sequence>
<dbReference type="Pfam" id="PF00756">
    <property type="entry name" value="Esterase"/>
    <property type="match status" value="1"/>
</dbReference>
<dbReference type="EMBL" id="QKWW01000118">
    <property type="protein sequence ID" value="PZT52246.1"/>
    <property type="molecule type" value="Genomic_DNA"/>
</dbReference>
<evidence type="ECO:0000313" key="2">
    <source>
        <dbReference type="Proteomes" id="UP000249204"/>
    </source>
</evidence>
<evidence type="ECO:0000313" key="1">
    <source>
        <dbReference type="EMBL" id="PZT52246.1"/>
    </source>
</evidence>
<protein>
    <submittedName>
        <fullName evidence="1">Esterase</fullName>
    </submittedName>
</protein>
<proteinExistence type="predicted"/>
<dbReference type="RefSeq" id="WP_111273518.1">
    <property type="nucleotide sequence ID" value="NZ_QKWW01000118.1"/>
</dbReference>
<dbReference type="PANTHER" id="PTHR48098:SF6">
    <property type="entry name" value="FERRI-BACILLIBACTIN ESTERASE BESA"/>
    <property type="match status" value="1"/>
</dbReference>
<dbReference type="InterPro" id="IPR029058">
    <property type="entry name" value="AB_hydrolase_fold"/>
</dbReference>
<dbReference type="Proteomes" id="UP000249204">
    <property type="component" value="Unassembled WGS sequence"/>
</dbReference>
<accession>A0A2W6P224</accession>